<sequence>MRAVIDRLRKIRAVVLYGDTTGARWWERQYGRAAAERDALRADAALAPEFRVAMDAVNAENARLRAEVARLRSQIDGEAVFPGAERVQDVGQLGDCGQTSKCPVAASDAPLPKRDAKGRFARG</sequence>
<evidence type="ECO:0000256" key="1">
    <source>
        <dbReference type="SAM" id="MobiDB-lite"/>
    </source>
</evidence>
<gene>
    <name evidence="2" type="ORF">Amme_076_017</name>
</gene>
<dbReference type="Proteomes" id="UP000019760">
    <property type="component" value="Unassembled WGS sequence"/>
</dbReference>
<dbReference type="RefSeq" id="WP_042059979.1">
    <property type="nucleotide sequence ID" value="NZ_BAND01000076.1"/>
</dbReference>
<feature type="compositionally biased region" description="Basic and acidic residues" evidence="1">
    <location>
        <begin position="111"/>
        <end position="123"/>
    </location>
</feature>
<dbReference type="AlphaFoldDB" id="A0A023D6M5"/>
<evidence type="ECO:0000313" key="3">
    <source>
        <dbReference type="Proteomes" id="UP000019760"/>
    </source>
</evidence>
<protein>
    <submittedName>
        <fullName evidence="2">Uncharacterized protein</fullName>
    </submittedName>
</protein>
<reference evidence="2 3" key="2">
    <citation type="journal article" date="2014" name="FEMS Microbiol. Lett.">
        <title>Draft genomic DNA sequence of the facultatively methylotrophic bacterium Acidomonas methanolica type strain MB58.</title>
        <authorList>
            <person name="Higashiura N."/>
            <person name="Hadano H."/>
            <person name="Hirakawa H."/>
            <person name="Matsutani M."/>
            <person name="Takabe S."/>
            <person name="Matsushita K."/>
            <person name="Azuma Y."/>
        </authorList>
    </citation>
    <scope>NUCLEOTIDE SEQUENCE [LARGE SCALE GENOMIC DNA]</scope>
    <source>
        <strain evidence="2 3">MB58</strain>
    </source>
</reference>
<accession>A0A023D6M5</accession>
<feature type="region of interest" description="Disordered" evidence="1">
    <location>
        <begin position="104"/>
        <end position="123"/>
    </location>
</feature>
<proteinExistence type="predicted"/>
<dbReference type="EMBL" id="BAND01000076">
    <property type="protein sequence ID" value="GAJ29724.1"/>
    <property type="molecule type" value="Genomic_DNA"/>
</dbReference>
<evidence type="ECO:0000313" key="2">
    <source>
        <dbReference type="EMBL" id="GAJ29724.1"/>
    </source>
</evidence>
<comment type="caution">
    <text evidence="2">The sequence shown here is derived from an EMBL/GenBank/DDBJ whole genome shotgun (WGS) entry which is preliminary data.</text>
</comment>
<keyword evidence="3" id="KW-1185">Reference proteome</keyword>
<reference evidence="3" key="1">
    <citation type="journal article" date="2014" name="FEMS Microbiol. Lett.">
        <title>Draft Genomic DNA Sequence of the Facultatively Methylotrophic Bacterium Acidomonas methanolica type strain MB58.</title>
        <authorList>
            <person name="Higashiura N."/>
            <person name="Hadano H."/>
            <person name="Hirakawa H."/>
            <person name="Matsutani M."/>
            <person name="Takabe S."/>
            <person name="Matsushita K."/>
            <person name="Azuma Y."/>
        </authorList>
    </citation>
    <scope>NUCLEOTIDE SEQUENCE [LARGE SCALE GENOMIC DNA]</scope>
    <source>
        <strain evidence="3">MB58</strain>
    </source>
</reference>
<name>A0A023D6M5_ACIMT</name>
<organism evidence="2 3">
    <name type="scientific">Acidomonas methanolica NBRC 104435</name>
    <dbReference type="NCBI Taxonomy" id="1231351"/>
    <lineage>
        <taxon>Bacteria</taxon>
        <taxon>Pseudomonadati</taxon>
        <taxon>Pseudomonadota</taxon>
        <taxon>Alphaproteobacteria</taxon>
        <taxon>Acetobacterales</taxon>
        <taxon>Acetobacteraceae</taxon>
        <taxon>Acidomonas</taxon>
    </lineage>
</organism>